<reference evidence="2" key="1">
    <citation type="submission" date="2016-11" db="UniProtKB">
        <authorList>
            <consortium name="WormBaseParasite"/>
        </authorList>
    </citation>
    <scope>IDENTIFICATION</scope>
</reference>
<keyword evidence="1" id="KW-1185">Reference proteome</keyword>
<sequence>MKNNFKIVDQQPYFTHFEQIDFYNTPSFAGGEFNTNEIFDNFYVWFEALCHSRGRYTEEELSYTRVIPKHKGKIDVGEKNKDKVFNLNEDLTKFYKEIDNEMESFKIENVQEGQKSNFDNNSRLSRMSLNLYTLHGIAHLVHVAWPIAQHIIWNIECSIIHGIDIDIKWKSEHGKHWLEKVLNKGILILLLLRYQILFMF</sequence>
<protein>
    <submittedName>
        <fullName evidence="2">Uncharacterized protein</fullName>
    </submittedName>
</protein>
<name>A0A1I8AYL2_MELHA</name>
<dbReference type="WBParaSite" id="MhA1_Contig1117.frz3.gene1">
    <property type="protein sequence ID" value="MhA1_Contig1117.frz3.gene1"/>
    <property type="gene ID" value="MhA1_Contig1117.frz3.gene1"/>
</dbReference>
<dbReference type="Proteomes" id="UP000095281">
    <property type="component" value="Unplaced"/>
</dbReference>
<dbReference type="AlphaFoldDB" id="A0A1I8AYL2"/>
<accession>A0A1I8AYL2</accession>
<organism evidence="1 2">
    <name type="scientific">Meloidogyne hapla</name>
    <name type="common">Root-knot nematode worm</name>
    <dbReference type="NCBI Taxonomy" id="6305"/>
    <lineage>
        <taxon>Eukaryota</taxon>
        <taxon>Metazoa</taxon>
        <taxon>Ecdysozoa</taxon>
        <taxon>Nematoda</taxon>
        <taxon>Chromadorea</taxon>
        <taxon>Rhabditida</taxon>
        <taxon>Tylenchina</taxon>
        <taxon>Tylenchomorpha</taxon>
        <taxon>Tylenchoidea</taxon>
        <taxon>Meloidogynidae</taxon>
        <taxon>Meloidogyninae</taxon>
        <taxon>Meloidogyne</taxon>
    </lineage>
</organism>
<proteinExistence type="predicted"/>
<evidence type="ECO:0000313" key="2">
    <source>
        <dbReference type="WBParaSite" id="MhA1_Contig1117.frz3.gene1"/>
    </source>
</evidence>
<evidence type="ECO:0000313" key="1">
    <source>
        <dbReference type="Proteomes" id="UP000095281"/>
    </source>
</evidence>